<proteinExistence type="predicted"/>
<protein>
    <recommendedName>
        <fullName evidence="1">GH15-like domain-containing protein</fullName>
    </recommendedName>
</protein>
<organism evidence="2">
    <name type="scientific">marine sediment metagenome</name>
    <dbReference type="NCBI Taxonomy" id="412755"/>
    <lineage>
        <taxon>unclassified sequences</taxon>
        <taxon>metagenomes</taxon>
        <taxon>ecological metagenomes</taxon>
    </lineage>
</organism>
<name>X1GJF7_9ZZZZ</name>
<dbReference type="SUPFAM" id="SSF48208">
    <property type="entry name" value="Six-hairpin glycosidases"/>
    <property type="match status" value="1"/>
</dbReference>
<evidence type="ECO:0000313" key="2">
    <source>
        <dbReference type="EMBL" id="GAH58041.1"/>
    </source>
</evidence>
<comment type="caution">
    <text evidence="2">The sequence shown here is derived from an EMBL/GenBank/DDBJ whole genome shotgun (WGS) entry which is preliminary data.</text>
</comment>
<feature type="domain" description="GH15-like" evidence="1">
    <location>
        <begin position="64"/>
        <end position="290"/>
    </location>
</feature>
<dbReference type="InterPro" id="IPR008928">
    <property type="entry name" value="6-hairpin_glycosidase_sf"/>
</dbReference>
<dbReference type="GO" id="GO:0004553">
    <property type="term" value="F:hydrolase activity, hydrolyzing O-glycosyl compounds"/>
    <property type="evidence" value="ECO:0007669"/>
    <property type="project" value="TreeGrafter"/>
</dbReference>
<dbReference type="Gene3D" id="1.50.10.10">
    <property type="match status" value="1"/>
</dbReference>
<gene>
    <name evidence="2" type="ORF">S03H2_30684</name>
</gene>
<dbReference type="InterPro" id="IPR011613">
    <property type="entry name" value="GH15-like"/>
</dbReference>
<dbReference type="GO" id="GO:0005975">
    <property type="term" value="P:carbohydrate metabolic process"/>
    <property type="evidence" value="ECO:0007669"/>
    <property type="project" value="InterPro"/>
</dbReference>
<dbReference type="PANTHER" id="PTHR31616">
    <property type="entry name" value="TREHALASE"/>
    <property type="match status" value="1"/>
</dbReference>
<reference evidence="2" key="1">
    <citation type="journal article" date="2014" name="Front. Microbiol.">
        <title>High frequency of phylogenetically diverse reductive dehalogenase-homologous genes in deep subseafloor sedimentary metagenomes.</title>
        <authorList>
            <person name="Kawai M."/>
            <person name="Futagami T."/>
            <person name="Toyoda A."/>
            <person name="Takaki Y."/>
            <person name="Nishi S."/>
            <person name="Hori S."/>
            <person name="Arai W."/>
            <person name="Tsubouchi T."/>
            <person name="Morono Y."/>
            <person name="Uchiyama I."/>
            <person name="Ito T."/>
            <person name="Fujiyama A."/>
            <person name="Inagaki F."/>
            <person name="Takami H."/>
        </authorList>
    </citation>
    <scope>NUCLEOTIDE SEQUENCE</scope>
    <source>
        <strain evidence="2">Expedition CK06-06</strain>
    </source>
</reference>
<dbReference type="InterPro" id="IPR012341">
    <property type="entry name" value="6hp_glycosidase-like_sf"/>
</dbReference>
<feature type="non-terminal residue" evidence="2">
    <location>
        <position position="292"/>
    </location>
</feature>
<sequence length="292" mass="34403">YLYTSLDKEKIVNEQIIELDGDAFFLISYNQKIVKQTVERAYLLLQRSKVYWLNWSERTKTFSKYNDEIIRSALVLKLLNYDKSGAILAAVTTSLPETLGEIRNWDYRFCWLRDASMVIKVMTNLGHNNVAKRYLDFVINIIPDKDEKIQIVYGINGEKKLTEQILGHLQGYEGSEPVRQGNDAYRQKQNDIFGVLMDVIYQQFKIFDVSLESSEALWTITRSIVKTVKKNWRKPDRGIWEIRTEPKHFTFSKVLCWVAIDRAIKVAELINRTDYIKEWSKLRDKIKDDIKK</sequence>
<feature type="non-terminal residue" evidence="2">
    <location>
        <position position="1"/>
    </location>
</feature>
<accession>X1GJF7</accession>
<dbReference type="Pfam" id="PF00723">
    <property type="entry name" value="Glyco_hydro_15"/>
    <property type="match status" value="1"/>
</dbReference>
<evidence type="ECO:0000259" key="1">
    <source>
        <dbReference type="Pfam" id="PF00723"/>
    </source>
</evidence>
<dbReference type="EMBL" id="BARU01018570">
    <property type="protein sequence ID" value="GAH58041.1"/>
    <property type="molecule type" value="Genomic_DNA"/>
</dbReference>
<dbReference type="AlphaFoldDB" id="X1GJF7"/>
<dbReference type="PANTHER" id="PTHR31616:SF0">
    <property type="entry name" value="GLUCAN 1,4-ALPHA-GLUCOSIDASE"/>
    <property type="match status" value="1"/>
</dbReference>